<dbReference type="InterPro" id="IPR000192">
    <property type="entry name" value="Aminotrans_V_dom"/>
</dbReference>
<reference evidence="6 7" key="1">
    <citation type="submission" date="2024-08" db="EMBL/GenBank/DDBJ databases">
        <authorList>
            <person name="Will J Nash"/>
            <person name="Angela Man"/>
            <person name="Seanna McTaggart"/>
            <person name="Kendall Baker"/>
            <person name="Tom Barker"/>
            <person name="Leah Catchpole"/>
            <person name="Alex Durrant"/>
            <person name="Karim Gharbi"/>
            <person name="Naomi Irish"/>
            <person name="Gemy Kaithakottil"/>
            <person name="Debby Ku"/>
            <person name="Aaliyah Providence"/>
            <person name="Felix Shaw"/>
            <person name="David Swarbreck"/>
            <person name="Chris Watkins"/>
            <person name="Ann M. McCartney"/>
            <person name="Giulio Formenti"/>
            <person name="Alice Mouton"/>
            <person name="Noel Vella"/>
            <person name="Bjorn M von Reumont"/>
            <person name="Adriana Vella"/>
            <person name="Wilfried Haerty"/>
        </authorList>
    </citation>
    <scope>NUCLEOTIDE SEQUENCE [LARGE SCALE GENOMIC DNA]</scope>
</reference>
<accession>A0ABP1N6D3</accession>
<comment type="cofactor">
    <cofactor evidence="1 4">
        <name>pyridoxal 5'-phosphate</name>
        <dbReference type="ChEBI" id="CHEBI:597326"/>
    </cofactor>
</comment>
<evidence type="ECO:0000256" key="2">
    <source>
        <dbReference type="ARBA" id="ARBA00009236"/>
    </source>
</evidence>
<organism evidence="6 7">
    <name type="scientific">Xylocopa violacea</name>
    <name type="common">Violet carpenter bee</name>
    <name type="synonym">Apis violacea</name>
    <dbReference type="NCBI Taxonomy" id="135666"/>
    <lineage>
        <taxon>Eukaryota</taxon>
        <taxon>Metazoa</taxon>
        <taxon>Ecdysozoa</taxon>
        <taxon>Arthropoda</taxon>
        <taxon>Hexapoda</taxon>
        <taxon>Insecta</taxon>
        <taxon>Pterygota</taxon>
        <taxon>Neoptera</taxon>
        <taxon>Endopterygota</taxon>
        <taxon>Hymenoptera</taxon>
        <taxon>Apocrita</taxon>
        <taxon>Aculeata</taxon>
        <taxon>Apoidea</taxon>
        <taxon>Anthophila</taxon>
        <taxon>Apidae</taxon>
        <taxon>Xylocopa</taxon>
        <taxon>Xylocopa</taxon>
    </lineage>
</organism>
<dbReference type="Proteomes" id="UP001642520">
    <property type="component" value="Unassembled WGS sequence"/>
</dbReference>
<dbReference type="CDD" id="cd06451">
    <property type="entry name" value="AGAT_like"/>
    <property type="match status" value="1"/>
</dbReference>
<protein>
    <recommendedName>
        <fullName evidence="4">Alanine--glyoxylate aminotransferase</fullName>
        <ecNumber evidence="4">2.6.1.44</ecNumber>
    </recommendedName>
</protein>
<comment type="caution">
    <text evidence="6">The sequence shown here is derived from an EMBL/GenBank/DDBJ whole genome shotgun (WGS) entry which is preliminary data.</text>
</comment>
<dbReference type="Gene3D" id="3.40.640.10">
    <property type="entry name" value="Type I PLP-dependent aspartate aminotransferase-like (Major domain)"/>
    <property type="match status" value="1"/>
</dbReference>
<sequence>MGKKIDMYQWDELAVQKEPPKVLATKLQLPVKTLMGPGPTNCSKRVLQALQNQVIGHLHPEICQLMDEIKAGLQYVFQTKNRLTLALSASGHGAMEACLVNLLEPGDRILIVKSGIWGERAADMATRIGARVELLETQLDTPATLEQMRTALEQHRPVAVFMVQAESTTGLKQPLEGFGDLIHRYNGLLIVDTVASLCGEPFFMDSWGVDATYTGSQKVLGAPPGLAPISFSPRAEQKLFRRKSKPVSFYWDLTILGVYWKCFGIEDRVYHHTISATLLYGLREGLAEIATQGLRASWIKHAEAAARLRKGLELRGLRSYVKIPRYRLSTVISIELPSGVDDRIVVQRAMEKYKVEISRGLGPTVGKILRVGLLGINAAPEKVDLLLRALDDGLKQAATSKL</sequence>
<gene>
    <name evidence="6" type="ORF">XYLVIOL_LOCUS1699</name>
</gene>
<dbReference type="InterPro" id="IPR015421">
    <property type="entry name" value="PyrdxlP-dep_Trfase_major"/>
</dbReference>
<evidence type="ECO:0000259" key="5">
    <source>
        <dbReference type="Pfam" id="PF00266"/>
    </source>
</evidence>
<evidence type="ECO:0000256" key="4">
    <source>
        <dbReference type="PIRNR" id="PIRNR000524"/>
    </source>
</evidence>
<proteinExistence type="inferred from homology"/>
<dbReference type="PIRSF" id="PIRSF000524">
    <property type="entry name" value="SPT"/>
    <property type="match status" value="1"/>
</dbReference>
<dbReference type="InterPro" id="IPR024169">
    <property type="entry name" value="SP_NH2Trfase/AEP_transaminase"/>
</dbReference>
<keyword evidence="7" id="KW-1185">Reference proteome</keyword>
<keyword evidence="3 4" id="KW-0663">Pyridoxal phosphate</keyword>
<dbReference type="InterPro" id="IPR015422">
    <property type="entry name" value="PyrdxlP-dep_Trfase_small"/>
</dbReference>
<comment type="similarity">
    <text evidence="2 4">Belongs to the class-V pyridoxal-phosphate-dependent aminotransferase family.</text>
</comment>
<dbReference type="SUPFAM" id="SSF53383">
    <property type="entry name" value="PLP-dependent transferases"/>
    <property type="match status" value="1"/>
</dbReference>
<dbReference type="EC" id="2.6.1.44" evidence="4"/>
<comment type="catalytic activity">
    <reaction evidence="4">
        <text>glyoxylate + L-alanine = glycine + pyruvate</text>
        <dbReference type="Rhea" id="RHEA:24248"/>
        <dbReference type="ChEBI" id="CHEBI:15361"/>
        <dbReference type="ChEBI" id="CHEBI:36655"/>
        <dbReference type="ChEBI" id="CHEBI:57305"/>
        <dbReference type="ChEBI" id="CHEBI:57972"/>
        <dbReference type="EC" id="2.6.1.44"/>
    </reaction>
</comment>
<evidence type="ECO:0000313" key="6">
    <source>
        <dbReference type="EMBL" id="CAL7935603.1"/>
    </source>
</evidence>
<name>A0ABP1N6D3_XYLVO</name>
<feature type="domain" description="Aminotransferase class V" evidence="5">
    <location>
        <begin position="36"/>
        <end position="372"/>
    </location>
</feature>
<dbReference type="Gene3D" id="3.90.1150.10">
    <property type="entry name" value="Aspartate Aminotransferase, domain 1"/>
    <property type="match status" value="1"/>
</dbReference>
<evidence type="ECO:0000256" key="3">
    <source>
        <dbReference type="ARBA" id="ARBA00022898"/>
    </source>
</evidence>
<dbReference type="EMBL" id="CAXAJV020001284">
    <property type="protein sequence ID" value="CAL7935603.1"/>
    <property type="molecule type" value="Genomic_DNA"/>
</dbReference>
<dbReference type="PANTHER" id="PTHR21152:SF40">
    <property type="entry name" value="ALANINE--GLYOXYLATE AMINOTRANSFERASE"/>
    <property type="match status" value="1"/>
</dbReference>
<evidence type="ECO:0000256" key="1">
    <source>
        <dbReference type="ARBA" id="ARBA00001933"/>
    </source>
</evidence>
<dbReference type="InterPro" id="IPR015424">
    <property type="entry name" value="PyrdxlP-dep_Trfase"/>
</dbReference>
<evidence type="ECO:0000313" key="7">
    <source>
        <dbReference type="Proteomes" id="UP001642520"/>
    </source>
</evidence>
<dbReference type="Pfam" id="PF00266">
    <property type="entry name" value="Aminotran_5"/>
    <property type="match status" value="1"/>
</dbReference>
<dbReference type="PANTHER" id="PTHR21152">
    <property type="entry name" value="AMINOTRANSFERASE CLASS V"/>
    <property type="match status" value="1"/>
</dbReference>